<feature type="transmembrane region" description="Helical" evidence="8">
    <location>
        <begin position="350"/>
        <end position="373"/>
    </location>
</feature>
<feature type="transmembrane region" description="Helical" evidence="8">
    <location>
        <begin position="263"/>
        <end position="282"/>
    </location>
</feature>
<accession>A0A261SE65</accession>
<dbReference type="GO" id="GO:0022857">
    <property type="term" value="F:transmembrane transporter activity"/>
    <property type="evidence" value="ECO:0007669"/>
    <property type="project" value="InterPro"/>
</dbReference>
<keyword evidence="2" id="KW-0813">Transport</keyword>
<feature type="transmembrane region" description="Helical" evidence="8">
    <location>
        <begin position="294"/>
        <end position="315"/>
    </location>
</feature>
<evidence type="ECO:0000256" key="1">
    <source>
        <dbReference type="ARBA" id="ARBA00004651"/>
    </source>
</evidence>
<feature type="transmembrane region" description="Helical" evidence="8">
    <location>
        <begin position="118"/>
        <end position="139"/>
    </location>
</feature>
<feature type="transmembrane region" description="Helical" evidence="8">
    <location>
        <begin position="145"/>
        <end position="165"/>
    </location>
</feature>
<sequence>MLQAPSSPTDLPRDAAPADADPDEAASARAASDDAASPDRAGVLGPFRYAAFRMIWIANLFANFGVWAQSVASAWVVTDAPDSSAVLVAMIQVAAALPLVLLSIMTGVLADNYDRRKIMLVGMSVELLIGLTITTMAFMGQLHPVTLIVATLIVSIGSALVTPAWQAAVGEQVPKAFVGRAVLLNSVNFNVARALGPALGGVMLGALGAPWVFLFNCVCYAALIWAIWRWRRELPRRTLPPERILEGVKAALRFTEYSTVTRLVMLRSFVFGLSASALWALLPLLAHGHPSGSASLYGYMLGALGIGAITGSVLIGRVQRRVGVSRLISGAALLFALCLMLLGLTEALPLVFVALLLCGACWIAVLATYNTTVQLLVPDWVKARALALYQTAIFGGLALGSFAWGHFAGTMGARGAMGAAGVTLLVTVLLLYRSRLPDHVDSRNLTAFPVTRPNAPTDFDPRHGAVLLTIEYQVDPERVSPFVDAMRPLRLMRLRNGADQWQLFRDLEQPRLWREVFVIGSWIQYLRMNDRMTLADRMVLDAAQAFHTGPQPPQVTHGVSYLALAAAPHAGLHAMPIPADAEGGSAPAHSGSPLSDAPPPGAQPMTDATPAFAEARPAPPAGAGARDEADPGPAAAPAR</sequence>
<dbReference type="GO" id="GO:0005886">
    <property type="term" value="C:plasma membrane"/>
    <property type="evidence" value="ECO:0007669"/>
    <property type="project" value="UniProtKB-SubCell"/>
</dbReference>
<evidence type="ECO:0000256" key="3">
    <source>
        <dbReference type="ARBA" id="ARBA00022475"/>
    </source>
</evidence>
<keyword evidence="5 8" id="KW-1133">Transmembrane helix</keyword>
<feature type="region of interest" description="Disordered" evidence="7">
    <location>
        <begin position="1"/>
        <end position="38"/>
    </location>
</feature>
<feature type="transmembrane region" description="Helical" evidence="8">
    <location>
        <begin position="413"/>
        <end position="432"/>
    </location>
</feature>
<dbReference type="PANTHER" id="PTHR23513:SF11">
    <property type="entry name" value="STAPHYLOFERRIN A TRANSPORTER"/>
    <property type="match status" value="1"/>
</dbReference>
<keyword evidence="4 8" id="KW-0812">Transmembrane</keyword>
<evidence type="ECO:0000313" key="11">
    <source>
        <dbReference type="Proteomes" id="UP000217005"/>
    </source>
</evidence>
<evidence type="ECO:0000256" key="7">
    <source>
        <dbReference type="SAM" id="MobiDB-lite"/>
    </source>
</evidence>
<protein>
    <recommendedName>
        <fullName evidence="9">Major facilitator superfamily (MFS) profile domain-containing protein</fullName>
    </recommendedName>
</protein>
<dbReference type="PROSITE" id="PS50850">
    <property type="entry name" value="MFS"/>
    <property type="match status" value="1"/>
</dbReference>
<dbReference type="PANTHER" id="PTHR23513">
    <property type="entry name" value="INTEGRAL MEMBRANE EFFLUX PROTEIN-RELATED"/>
    <property type="match status" value="1"/>
</dbReference>
<feature type="compositionally biased region" description="Low complexity" evidence="7">
    <location>
        <begin position="14"/>
        <end position="38"/>
    </location>
</feature>
<feature type="domain" description="Major facilitator superfamily (MFS) profile" evidence="9">
    <location>
        <begin position="51"/>
        <end position="436"/>
    </location>
</feature>
<dbReference type="InterPro" id="IPR010290">
    <property type="entry name" value="TM_effector"/>
</dbReference>
<feature type="transmembrane region" description="Helical" evidence="8">
    <location>
        <begin position="385"/>
        <end position="407"/>
    </location>
</feature>
<keyword evidence="3" id="KW-1003">Cell membrane</keyword>
<dbReference type="SUPFAM" id="SSF103473">
    <property type="entry name" value="MFS general substrate transporter"/>
    <property type="match status" value="1"/>
</dbReference>
<dbReference type="Pfam" id="PF05977">
    <property type="entry name" value="MFS_3"/>
    <property type="match status" value="1"/>
</dbReference>
<evidence type="ECO:0000256" key="8">
    <source>
        <dbReference type="SAM" id="Phobius"/>
    </source>
</evidence>
<evidence type="ECO:0000256" key="4">
    <source>
        <dbReference type="ARBA" id="ARBA00022692"/>
    </source>
</evidence>
<dbReference type="Gene3D" id="1.20.1250.20">
    <property type="entry name" value="MFS general substrate transporter like domains"/>
    <property type="match status" value="1"/>
</dbReference>
<reference evidence="10 11" key="1">
    <citation type="submission" date="2017-05" db="EMBL/GenBank/DDBJ databases">
        <title>Complete and WGS of Bordetella genogroups.</title>
        <authorList>
            <person name="Spilker T."/>
            <person name="LiPuma J."/>
        </authorList>
    </citation>
    <scope>NUCLEOTIDE SEQUENCE [LARGE SCALE GENOMIC DNA]</scope>
    <source>
        <strain evidence="10 11">AU17610</strain>
    </source>
</reference>
<dbReference type="CDD" id="cd06173">
    <property type="entry name" value="MFS_MefA_like"/>
    <property type="match status" value="1"/>
</dbReference>
<feature type="compositionally biased region" description="Low complexity" evidence="7">
    <location>
        <begin position="607"/>
        <end position="624"/>
    </location>
</feature>
<dbReference type="AlphaFoldDB" id="A0A261SE65"/>
<name>A0A261SE65_9BORD</name>
<evidence type="ECO:0000256" key="2">
    <source>
        <dbReference type="ARBA" id="ARBA00022448"/>
    </source>
</evidence>
<organism evidence="10 11">
    <name type="scientific">Bordetella genomosp. 1</name>
    <dbReference type="NCBI Taxonomy" id="1395607"/>
    <lineage>
        <taxon>Bacteria</taxon>
        <taxon>Pseudomonadati</taxon>
        <taxon>Pseudomonadota</taxon>
        <taxon>Betaproteobacteria</taxon>
        <taxon>Burkholderiales</taxon>
        <taxon>Alcaligenaceae</taxon>
        <taxon>Bordetella</taxon>
    </lineage>
</organism>
<comment type="subcellular location">
    <subcellularLocation>
        <location evidence="1">Cell membrane</location>
        <topology evidence="1">Multi-pass membrane protein</topology>
    </subcellularLocation>
</comment>
<feature type="region of interest" description="Disordered" evidence="7">
    <location>
        <begin position="575"/>
        <end position="639"/>
    </location>
</feature>
<dbReference type="InterPro" id="IPR036259">
    <property type="entry name" value="MFS_trans_sf"/>
</dbReference>
<comment type="caution">
    <text evidence="10">The sequence shown here is derived from an EMBL/GenBank/DDBJ whole genome shotgun (WGS) entry which is preliminary data.</text>
</comment>
<keyword evidence="6 8" id="KW-0472">Membrane</keyword>
<dbReference type="EMBL" id="NEVL01000003">
    <property type="protein sequence ID" value="OZI35656.1"/>
    <property type="molecule type" value="Genomic_DNA"/>
</dbReference>
<dbReference type="InterPro" id="IPR020846">
    <property type="entry name" value="MFS_dom"/>
</dbReference>
<feature type="transmembrane region" description="Helical" evidence="8">
    <location>
        <begin position="84"/>
        <end position="106"/>
    </location>
</feature>
<gene>
    <name evidence="10" type="ORF">CEG14_11360</name>
</gene>
<evidence type="ECO:0000313" key="10">
    <source>
        <dbReference type="EMBL" id="OZI35656.1"/>
    </source>
</evidence>
<feature type="transmembrane region" description="Helical" evidence="8">
    <location>
        <begin position="327"/>
        <end position="344"/>
    </location>
</feature>
<proteinExistence type="predicted"/>
<dbReference type="RefSeq" id="WP_094826465.1">
    <property type="nucleotide sequence ID" value="NZ_NEVL01000003.1"/>
</dbReference>
<dbReference type="OrthoDB" id="9775268at2"/>
<evidence type="ECO:0000259" key="9">
    <source>
        <dbReference type="PROSITE" id="PS50850"/>
    </source>
</evidence>
<dbReference type="Proteomes" id="UP000217005">
    <property type="component" value="Unassembled WGS sequence"/>
</dbReference>
<evidence type="ECO:0000256" key="5">
    <source>
        <dbReference type="ARBA" id="ARBA00022989"/>
    </source>
</evidence>
<evidence type="ECO:0000256" key="6">
    <source>
        <dbReference type="ARBA" id="ARBA00023136"/>
    </source>
</evidence>
<feature type="transmembrane region" description="Helical" evidence="8">
    <location>
        <begin position="208"/>
        <end position="228"/>
    </location>
</feature>
<feature type="transmembrane region" description="Helical" evidence="8">
    <location>
        <begin position="56"/>
        <end position="78"/>
    </location>
</feature>